<dbReference type="InterPro" id="IPR006694">
    <property type="entry name" value="Fatty_acid_hydroxylase"/>
</dbReference>
<dbReference type="GO" id="GO:0005506">
    <property type="term" value="F:iron ion binding"/>
    <property type="evidence" value="ECO:0007669"/>
    <property type="project" value="InterPro"/>
</dbReference>
<evidence type="ECO:0000313" key="8">
    <source>
        <dbReference type="EMBL" id="ATZ55332.1"/>
    </source>
</evidence>
<keyword evidence="4 6" id="KW-0472">Membrane</keyword>
<dbReference type="RefSeq" id="XP_024551907.1">
    <property type="nucleotide sequence ID" value="XM_024696103.1"/>
</dbReference>
<dbReference type="OrthoDB" id="408954at2759"/>
<dbReference type="Proteomes" id="UP000001798">
    <property type="component" value="Chromosome 11"/>
</dbReference>
<dbReference type="GO" id="GO:0008610">
    <property type="term" value="P:lipid biosynthetic process"/>
    <property type="evidence" value="ECO:0007669"/>
    <property type="project" value="InterPro"/>
</dbReference>
<evidence type="ECO:0000256" key="6">
    <source>
        <dbReference type="SAM" id="Phobius"/>
    </source>
</evidence>
<reference evidence="8 9" key="1">
    <citation type="journal article" date="2011" name="PLoS Genet.">
        <title>Genomic analysis of the necrotrophic fungal pathogens Sclerotinia sclerotiorum and Botrytis cinerea.</title>
        <authorList>
            <person name="Amselem J."/>
            <person name="Cuomo C.A."/>
            <person name="van Kan J.A."/>
            <person name="Viaud M."/>
            <person name="Benito E.P."/>
            <person name="Couloux A."/>
            <person name="Coutinho P.M."/>
            <person name="de Vries R.P."/>
            <person name="Dyer P.S."/>
            <person name="Fillinger S."/>
            <person name="Fournier E."/>
            <person name="Gout L."/>
            <person name="Hahn M."/>
            <person name="Kohn L."/>
            <person name="Lapalu N."/>
            <person name="Plummer K.M."/>
            <person name="Pradier J.M."/>
            <person name="Quevillon E."/>
            <person name="Sharon A."/>
            <person name="Simon A."/>
            <person name="ten Have A."/>
            <person name="Tudzynski B."/>
            <person name="Tudzynski P."/>
            <person name="Wincker P."/>
            <person name="Andrew M."/>
            <person name="Anthouard V."/>
            <person name="Beever R.E."/>
            <person name="Beffa R."/>
            <person name="Benoit I."/>
            <person name="Bouzid O."/>
            <person name="Brault B."/>
            <person name="Chen Z."/>
            <person name="Choquer M."/>
            <person name="Collemare J."/>
            <person name="Cotton P."/>
            <person name="Danchin E.G."/>
            <person name="Da Silva C."/>
            <person name="Gautier A."/>
            <person name="Giraud C."/>
            <person name="Giraud T."/>
            <person name="Gonzalez C."/>
            <person name="Grossetete S."/>
            <person name="Guldener U."/>
            <person name="Henrissat B."/>
            <person name="Howlett B.J."/>
            <person name="Kodira C."/>
            <person name="Kretschmer M."/>
            <person name="Lappartient A."/>
            <person name="Leroch M."/>
            <person name="Levis C."/>
            <person name="Mauceli E."/>
            <person name="Neuveglise C."/>
            <person name="Oeser B."/>
            <person name="Pearson M."/>
            <person name="Poulain J."/>
            <person name="Poussereau N."/>
            <person name="Quesneville H."/>
            <person name="Rascle C."/>
            <person name="Schumacher J."/>
            <person name="Segurens B."/>
            <person name="Sexton A."/>
            <person name="Silva E."/>
            <person name="Sirven C."/>
            <person name="Soanes D.M."/>
            <person name="Talbot N.J."/>
            <person name="Templeton M."/>
            <person name="Yandava C."/>
            <person name="Yarden O."/>
            <person name="Zeng Q."/>
            <person name="Rollins J.A."/>
            <person name="Lebrun M.H."/>
            <person name="Dickman M."/>
        </authorList>
    </citation>
    <scope>NUCLEOTIDE SEQUENCE [LARGE SCALE GENOMIC DNA]</scope>
    <source>
        <strain evidence="8 9">B05.10</strain>
    </source>
</reference>
<feature type="transmembrane region" description="Helical" evidence="6">
    <location>
        <begin position="105"/>
        <end position="126"/>
    </location>
</feature>
<dbReference type="KEGG" id="bfu:BCIN_11g05970"/>
<name>A0A384JXT8_BOTFB</name>
<dbReference type="GO" id="GO:0016491">
    <property type="term" value="F:oxidoreductase activity"/>
    <property type="evidence" value="ECO:0007669"/>
    <property type="project" value="InterPro"/>
</dbReference>
<comment type="subcellular location">
    <subcellularLocation>
        <location evidence="1">Membrane</location>
    </subcellularLocation>
</comment>
<reference evidence="8 9" key="3">
    <citation type="journal article" date="2017" name="Mol. Plant Pathol.">
        <title>A gapless genome sequence of the fungus Botrytis cinerea.</title>
        <authorList>
            <person name="Van Kan J.A."/>
            <person name="Stassen J.H."/>
            <person name="Mosbach A."/>
            <person name="Van Der Lee T.A."/>
            <person name="Faino L."/>
            <person name="Farmer A.D."/>
            <person name="Papasotiriou D.G."/>
            <person name="Zhou S."/>
            <person name="Seidl M.F."/>
            <person name="Cottam E."/>
            <person name="Edel D."/>
            <person name="Hahn M."/>
            <person name="Schwartz D.C."/>
            <person name="Dietrich R.A."/>
            <person name="Widdison S."/>
            <person name="Scalliet G."/>
        </authorList>
    </citation>
    <scope>NUCLEOTIDE SEQUENCE [LARGE SCALE GENOMIC DNA]</scope>
    <source>
        <strain evidence="8 9">B05.10</strain>
    </source>
</reference>
<keyword evidence="9" id="KW-1185">Reference proteome</keyword>
<feature type="domain" description="Fatty acid hydroxylase" evidence="7">
    <location>
        <begin position="158"/>
        <end position="289"/>
    </location>
</feature>
<organism evidence="8 9">
    <name type="scientific">Botryotinia fuckeliana (strain B05.10)</name>
    <name type="common">Noble rot fungus</name>
    <name type="synonym">Botrytis cinerea</name>
    <dbReference type="NCBI Taxonomy" id="332648"/>
    <lineage>
        <taxon>Eukaryota</taxon>
        <taxon>Fungi</taxon>
        <taxon>Dikarya</taxon>
        <taxon>Ascomycota</taxon>
        <taxon>Pezizomycotina</taxon>
        <taxon>Leotiomycetes</taxon>
        <taxon>Helotiales</taxon>
        <taxon>Sclerotiniaceae</taxon>
        <taxon>Botrytis</taxon>
    </lineage>
</organism>
<evidence type="ECO:0000256" key="1">
    <source>
        <dbReference type="ARBA" id="ARBA00004370"/>
    </source>
</evidence>
<keyword evidence="3 6" id="KW-1133">Transmembrane helix</keyword>
<dbReference type="AlphaFoldDB" id="A0A384JXT8"/>
<dbReference type="PANTHER" id="PTHR11863">
    <property type="entry name" value="STEROL DESATURASE"/>
    <property type="match status" value="1"/>
</dbReference>
<evidence type="ECO:0000313" key="9">
    <source>
        <dbReference type="Proteomes" id="UP000001798"/>
    </source>
</evidence>
<accession>A0A384JXT8</accession>
<dbReference type="EMBL" id="CP009815">
    <property type="protein sequence ID" value="ATZ55332.1"/>
    <property type="molecule type" value="Genomic_DNA"/>
</dbReference>
<feature type="compositionally biased region" description="Basic residues" evidence="5">
    <location>
        <begin position="327"/>
        <end position="336"/>
    </location>
</feature>
<evidence type="ECO:0000259" key="7">
    <source>
        <dbReference type="Pfam" id="PF04116"/>
    </source>
</evidence>
<protein>
    <recommendedName>
        <fullName evidence="7">Fatty acid hydroxylase domain-containing protein</fullName>
    </recommendedName>
</protein>
<feature type="region of interest" description="Disordered" evidence="5">
    <location>
        <begin position="302"/>
        <end position="336"/>
    </location>
</feature>
<evidence type="ECO:0000256" key="5">
    <source>
        <dbReference type="SAM" id="MobiDB-lite"/>
    </source>
</evidence>
<dbReference type="InterPro" id="IPR050307">
    <property type="entry name" value="Sterol_Desaturase_Related"/>
</dbReference>
<dbReference type="Pfam" id="PF04116">
    <property type="entry name" value="FA_hydroxylase"/>
    <property type="match status" value="1"/>
</dbReference>
<gene>
    <name evidence="8" type="ORF">BCIN_11g05970</name>
</gene>
<feature type="transmembrane region" description="Helical" evidence="6">
    <location>
        <begin position="46"/>
        <end position="69"/>
    </location>
</feature>
<dbReference type="GeneID" id="36394673"/>
<proteinExistence type="predicted"/>
<evidence type="ECO:0000256" key="2">
    <source>
        <dbReference type="ARBA" id="ARBA00022692"/>
    </source>
</evidence>
<sequence length="336" mass="37434">MDALLSLPVVGWFLMPSASTYSTSLNFLFFYMTWSTLVLSHTALRVEVVGTLGIRLLFFIVPSFVFLIFDSIIPSLSVGVKRQGKQALPTRTGGSKASRAKAPEWYRVVGISLFNIFLGIGIQAGFEMVLTEILHYKSALRVTTTLPMPWSIAKDALKCLLVREFIQYYTHRFILHARSSNLLSRGHKSYHHSITSPYAFVAHYDHPASYILFRFIPIYLPAVIFRVHLLTYLLALSVVTIEETLASSGYSSVPGIILGGVARRQDLHSESRGKGNFAPWGLLDWIHGTSLGSGLEEDVANEAEKHQVKSRSRKAIASGKESVKSLSGRRRSSRRG</sequence>
<evidence type="ECO:0000256" key="4">
    <source>
        <dbReference type="ARBA" id="ARBA00023136"/>
    </source>
</evidence>
<dbReference type="GO" id="GO:0016020">
    <property type="term" value="C:membrane"/>
    <property type="evidence" value="ECO:0007669"/>
    <property type="project" value="UniProtKB-SubCell"/>
</dbReference>
<reference evidence="8 9" key="2">
    <citation type="journal article" date="2012" name="Eukaryot. Cell">
        <title>Genome update of Botrytis cinerea strains B05.10 and T4.</title>
        <authorList>
            <person name="Staats M."/>
            <person name="van Kan J.A."/>
        </authorList>
    </citation>
    <scope>NUCLEOTIDE SEQUENCE [LARGE SCALE GENOMIC DNA]</scope>
    <source>
        <strain evidence="8 9">B05.10</strain>
    </source>
</reference>
<feature type="transmembrane region" description="Helical" evidence="6">
    <location>
        <begin position="218"/>
        <end position="241"/>
    </location>
</feature>
<evidence type="ECO:0000256" key="3">
    <source>
        <dbReference type="ARBA" id="ARBA00022989"/>
    </source>
</evidence>
<dbReference type="VEuPathDB" id="FungiDB:Bcin11g05970"/>
<keyword evidence="2 6" id="KW-0812">Transmembrane</keyword>